<proteinExistence type="predicted"/>
<keyword evidence="3" id="KW-1185">Reference proteome</keyword>
<keyword evidence="2" id="KW-0067">ATP-binding</keyword>
<dbReference type="InterPro" id="IPR003439">
    <property type="entry name" value="ABC_transporter-like_ATP-bd"/>
</dbReference>
<dbReference type="Gene3D" id="3.40.50.300">
    <property type="entry name" value="P-loop containing nucleotide triphosphate hydrolases"/>
    <property type="match status" value="1"/>
</dbReference>
<dbReference type="InterPro" id="IPR027417">
    <property type="entry name" value="P-loop_NTPase"/>
</dbReference>
<name>A0ABV1KXK2_9BACL</name>
<protein>
    <submittedName>
        <fullName evidence="2">ATP-binding cassette domain-containing protein</fullName>
    </submittedName>
</protein>
<dbReference type="SUPFAM" id="SSF52540">
    <property type="entry name" value="P-loop containing nucleoside triphosphate hydrolases"/>
    <property type="match status" value="1"/>
</dbReference>
<organism evidence="2 3">
    <name type="scientific">Cohnella silvisoli</name>
    <dbReference type="NCBI Taxonomy" id="2873699"/>
    <lineage>
        <taxon>Bacteria</taxon>
        <taxon>Bacillati</taxon>
        <taxon>Bacillota</taxon>
        <taxon>Bacilli</taxon>
        <taxon>Bacillales</taxon>
        <taxon>Paenibacillaceae</taxon>
        <taxon>Cohnella</taxon>
    </lineage>
</organism>
<gene>
    <name evidence="2" type="ORF">QJS35_20185</name>
</gene>
<dbReference type="Pfam" id="PF00005">
    <property type="entry name" value="ABC_tran"/>
    <property type="match status" value="1"/>
</dbReference>
<sequence length="245" mass="28429">MEIEKINVDIIEGLYFPKMENYGQMIDYIKEFHYIFEKGKSYGIIGECGEGGWGLSYNLVGREHCKDGDILINQKTATMEDLKSISWYVGESTHNRWLFSNKSILSQLKNGVSNNQFKNRKSVEEIVDMFGLSKDRLKMKFEELGWEKWRTSIAIGFANGKQVFCFPWVSTGWINDLIMNSAIHICIDVLKKNGSIIILPTQRAESVDFFLDDIVYLQNQRHTISKRAREVVENYKQSKLLKTNE</sequence>
<accession>A0ABV1KXK2</accession>
<dbReference type="RefSeq" id="WP_232187087.1">
    <property type="nucleotide sequence ID" value="NZ_JAIOAP010000011.1"/>
</dbReference>
<evidence type="ECO:0000313" key="2">
    <source>
        <dbReference type="EMBL" id="MEQ4484707.1"/>
    </source>
</evidence>
<dbReference type="EMBL" id="JASKHM010000012">
    <property type="protein sequence ID" value="MEQ4484707.1"/>
    <property type="molecule type" value="Genomic_DNA"/>
</dbReference>
<evidence type="ECO:0000313" key="3">
    <source>
        <dbReference type="Proteomes" id="UP001493487"/>
    </source>
</evidence>
<dbReference type="Proteomes" id="UP001493487">
    <property type="component" value="Unassembled WGS sequence"/>
</dbReference>
<dbReference type="GO" id="GO:0005524">
    <property type="term" value="F:ATP binding"/>
    <property type="evidence" value="ECO:0007669"/>
    <property type="project" value="UniProtKB-KW"/>
</dbReference>
<evidence type="ECO:0000259" key="1">
    <source>
        <dbReference type="Pfam" id="PF00005"/>
    </source>
</evidence>
<reference evidence="2 3" key="1">
    <citation type="journal article" date="2023" name="Genome Announc.">
        <title>Pan-Genome Analyses of the Genus Cohnella and Proposal of the Novel Species Cohnella silvisoli sp. nov., Isolated from Forest Soil.</title>
        <authorList>
            <person name="Wang C."/>
            <person name="Mao L."/>
            <person name="Bao G."/>
            <person name="Zhu H."/>
        </authorList>
    </citation>
    <scope>NUCLEOTIDE SEQUENCE [LARGE SCALE GENOMIC DNA]</scope>
    <source>
        <strain evidence="2 3">NL03-T5-1</strain>
    </source>
</reference>
<feature type="domain" description="ABC transporter" evidence="1">
    <location>
        <begin position="32"/>
        <end position="164"/>
    </location>
</feature>
<comment type="caution">
    <text evidence="2">The sequence shown here is derived from an EMBL/GenBank/DDBJ whole genome shotgun (WGS) entry which is preliminary data.</text>
</comment>
<keyword evidence="2" id="KW-0547">Nucleotide-binding</keyword>